<evidence type="ECO:0000313" key="2">
    <source>
        <dbReference type="Proteomes" id="UP000789759"/>
    </source>
</evidence>
<dbReference type="OrthoDB" id="2402066at2759"/>
<accession>A0A9N9JPI1</accession>
<feature type="non-terminal residue" evidence="1">
    <location>
        <position position="113"/>
    </location>
</feature>
<reference evidence="1" key="1">
    <citation type="submission" date="2021-06" db="EMBL/GenBank/DDBJ databases">
        <authorList>
            <person name="Kallberg Y."/>
            <person name="Tangrot J."/>
            <person name="Rosling A."/>
        </authorList>
    </citation>
    <scope>NUCLEOTIDE SEQUENCE</scope>
    <source>
        <strain evidence="1">FL966</strain>
    </source>
</reference>
<dbReference type="Proteomes" id="UP000789759">
    <property type="component" value="Unassembled WGS sequence"/>
</dbReference>
<organism evidence="1 2">
    <name type="scientific">Cetraspora pellucida</name>
    <dbReference type="NCBI Taxonomy" id="1433469"/>
    <lineage>
        <taxon>Eukaryota</taxon>
        <taxon>Fungi</taxon>
        <taxon>Fungi incertae sedis</taxon>
        <taxon>Mucoromycota</taxon>
        <taxon>Glomeromycotina</taxon>
        <taxon>Glomeromycetes</taxon>
        <taxon>Diversisporales</taxon>
        <taxon>Gigasporaceae</taxon>
        <taxon>Cetraspora</taxon>
    </lineage>
</organism>
<evidence type="ECO:0000313" key="1">
    <source>
        <dbReference type="EMBL" id="CAG8790381.1"/>
    </source>
</evidence>
<name>A0A9N9JPI1_9GLOM</name>
<dbReference type="EMBL" id="CAJVQA010026898">
    <property type="protein sequence ID" value="CAG8790381.1"/>
    <property type="molecule type" value="Genomic_DNA"/>
</dbReference>
<sequence>DYEEDTKSTSLTIESESAMTESVIADKFDFDIELKYLFFNHASFNKASSSLALDVESESNNKNEYYIASINNTNMNISQQLSVCSILDIIDNKIKCYGSHSQKQRPLMQLIKA</sequence>
<comment type="caution">
    <text evidence="1">The sequence shown here is derived from an EMBL/GenBank/DDBJ whole genome shotgun (WGS) entry which is preliminary data.</text>
</comment>
<proteinExistence type="predicted"/>
<protein>
    <submittedName>
        <fullName evidence="1">13331_t:CDS:1</fullName>
    </submittedName>
</protein>
<keyword evidence="2" id="KW-1185">Reference proteome</keyword>
<dbReference type="AlphaFoldDB" id="A0A9N9JPI1"/>
<gene>
    <name evidence="1" type="ORF">CPELLU_LOCUS16968</name>
</gene>